<dbReference type="Proteomes" id="UP000265515">
    <property type="component" value="Unassembled WGS sequence"/>
</dbReference>
<comment type="caution">
    <text evidence="4">The sequence shown here is derived from an EMBL/GenBank/DDBJ whole genome shotgun (WGS) entry which is preliminary data.</text>
</comment>
<evidence type="ECO:0000256" key="2">
    <source>
        <dbReference type="SAM" id="Coils"/>
    </source>
</evidence>
<feature type="coiled-coil region" evidence="2">
    <location>
        <begin position="276"/>
        <end position="375"/>
    </location>
</feature>
<proteinExistence type="predicted"/>
<protein>
    <submittedName>
        <fullName evidence="4">Uncharacterized protein</fullName>
    </submittedName>
</protein>
<keyword evidence="2" id="KW-0175">Coiled coil</keyword>
<accession>A0A388KL97</accession>
<organism evidence="4 5">
    <name type="scientific">Chara braunii</name>
    <name type="common">Braun's stonewort</name>
    <dbReference type="NCBI Taxonomy" id="69332"/>
    <lineage>
        <taxon>Eukaryota</taxon>
        <taxon>Viridiplantae</taxon>
        <taxon>Streptophyta</taxon>
        <taxon>Charophyceae</taxon>
        <taxon>Charales</taxon>
        <taxon>Characeae</taxon>
        <taxon>Chara</taxon>
    </lineage>
</organism>
<dbReference type="InterPro" id="IPR015943">
    <property type="entry name" value="WD40/YVTN_repeat-like_dom_sf"/>
</dbReference>
<evidence type="ECO:0000313" key="4">
    <source>
        <dbReference type="EMBL" id="GBG70816.1"/>
    </source>
</evidence>
<dbReference type="PROSITE" id="PS50082">
    <property type="entry name" value="WD_REPEATS_2"/>
    <property type="match status" value="1"/>
</dbReference>
<feature type="repeat" description="WD" evidence="1">
    <location>
        <begin position="34"/>
        <end position="75"/>
    </location>
</feature>
<dbReference type="InterPro" id="IPR036322">
    <property type="entry name" value="WD40_repeat_dom_sf"/>
</dbReference>
<evidence type="ECO:0000256" key="1">
    <source>
        <dbReference type="PROSITE-ProRule" id="PRU00221"/>
    </source>
</evidence>
<dbReference type="Gramene" id="GBG70816">
    <property type="protein sequence ID" value="GBG70816"/>
    <property type="gene ID" value="CBR_g8116"/>
</dbReference>
<name>A0A388KL97_CHABU</name>
<dbReference type="Pfam" id="PF00400">
    <property type="entry name" value="WD40"/>
    <property type="match status" value="1"/>
</dbReference>
<dbReference type="AlphaFoldDB" id="A0A388KL97"/>
<dbReference type="InterPro" id="IPR001680">
    <property type="entry name" value="WD40_rpt"/>
</dbReference>
<evidence type="ECO:0000256" key="3">
    <source>
        <dbReference type="SAM" id="MobiDB-lite"/>
    </source>
</evidence>
<keyword evidence="1" id="KW-0853">WD repeat</keyword>
<dbReference type="Gene3D" id="2.130.10.10">
    <property type="entry name" value="YVTN repeat-like/Quinoprotein amine dehydrogenase"/>
    <property type="match status" value="1"/>
</dbReference>
<reference evidence="4 5" key="1">
    <citation type="journal article" date="2018" name="Cell">
        <title>The Chara Genome: Secondary Complexity and Implications for Plant Terrestrialization.</title>
        <authorList>
            <person name="Nishiyama T."/>
            <person name="Sakayama H."/>
            <person name="Vries J.D."/>
            <person name="Buschmann H."/>
            <person name="Saint-Marcoux D."/>
            <person name="Ullrich K.K."/>
            <person name="Haas F.B."/>
            <person name="Vanderstraeten L."/>
            <person name="Becker D."/>
            <person name="Lang D."/>
            <person name="Vosolsobe S."/>
            <person name="Rombauts S."/>
            <person name="Wilhelmsson P.K.I."/>
            <person name="Janitza P."/>
            <person name="Kern R."/>
            <person name="Heyl A."/>
            <person name="Rumpler F."/>
            <person name="Villalobos L.I.A.C."/>
            <person name="Clay J.M."/>
            <person name="Skokan R."/>
            <person name="Toyoda A."/>
            <person name="Suzuki Y."/>
            <person name="Kagoshima H."/>
            <person name="Schijlen E."/>
            <person name="Tajeshwar N."/>
            <person name="Catarino B."/>
            <person name="Hetherington A.J."/>
            <person name="Saltykova A."/>
            <person name="Bonnot C."/>
            <person name="Breuninger H."/>
            <person name="Symeonidi A."/>
            <person name="Radhakrishnan G.V."/>
            <person name="Van Nieuwerburgh F."/>
            <person name="Deforce D."/>
            <person name="Chang C."/>
            <person name="Karol K.G."/>
            <person name="Hedrich R."/>
            <person name="Ulvskov P."/>
            <person name="Glockner G."/>
            <person name="Delwiche C.F."/>
            <person name="Petrasek J."/>
            <person name="Van de Peer Y."/>
            <person name="Friml J."/>
            <person name="Beilby M."/>
            <person name="Dolan L."/>
            <person name="Kohara Y."/>
            <person name="Sugano S."/>
            <person name="Fujiyama A."/>
            <person name="Delaux P.-M."/>
            <person name="Quint M."/>
            <person name="TheiBen G."/>
            <person name="Hagemann M."/>
            <person name="Harholt J."/>
            <person name="Dunand C."/>
            <person name="Zachgo S."/>
            <person name="Langdale J."/>
            <person name="Maumus F."/>
            <person name="Straeten D.V.D."/>
            <person name="Gould S.B."/>
            <person name="Rensing S.A."/>
        </authorList>
    </citation>
    <scope>NUCLEOTIDE SEQUENCE [LARGE SCALE GENOMIC DNA]</scope>
    <source>
        <strain evidence="4 5">S276</strain>
    </source>
</reference>
<dbReference type="PROSITE" id="PS50294">
    <property type="entry name" value="WD_REPEATS_REGION"/>
    <property type="match status" value="1"/>
</dbReference>
<dbReference type="SUPFAM" id="SSF50978">
    <property type="entry name" value="WD40 repeat-like"/>
    <property type="match status" value="1"/>
</dbReference>
<dbReference type="SMART" id="SM00320">
    <property type="entry name" value="WD40"/>
    <property type="match status" value="1"/>
</dbReference>
<dbReference type="EMBL" id="BFEA01000136">
    <property type="protein sequence ID" value="GBG70816.1"/>
    <property type="molecule type" value="Genomic_DNA"/>
</dbReference>
<feature type="region of interest" description="Disordered" evidence="3">
    <location>
        <begin position="235"/>
        <end position="260"/>
    </location>
</feature>
<evidence type="ECO:0000313" key="5">
    <source>
        <dbReference type="Proteomes" id="UP000265515"/>
    </source>
</evidence>
<keyword evidence="5" id="KW-1185">Reference proteome</keyword>
<dbReference type="STRING" id="69332.A0A388KL97"/>
<gene>
    <name evidence="4" type="ORF">CBR_g8116</name>
</gene>
<sequence length="382" mass="43713">MITTHSAESGCSSSPTPGVVRVFDFRRGVCLAKLTGHSVDVKSAFLHPRLPYLFSASKDGEIRVWSERDYQLVASYVCESSFLEGMALCKNSDVLIVGGRQKFSLIQVLVEGGRKTRAVGTRMVDKREKEAAAHSERELEVRIRNVVSEMEWKWKSEIIDDLRAQHKEEEEEEEETRTQAERIWKLESAVNGLKAASQTLEAEGTSVKGGRGALLVDKLEKSKLECERRIQEWTANHRPDEKTQKKERPASEHLRTEANKLVEAKAKGPETVEKKLERSMLRVEQLECERDELIKRLENSERKAEELENKAKVEAAELKVAVEELERSVEAAELKIAVEKLERSVLRIEKLECERAELLEKLEKSDKRIEKLEQRFAEEFSL</sequence>